<organism evidence="1">
    <name type="scientific">Anopheles triannulatus</name>
    <dbReference type="NCBI Taxonomy" id="58253"/>
    <lineage>
        <taxon>Eukaryota</taxon>
        <taxon>Metazoa</taxon>
        <taxon>Ecdysozoa</taxon>
        <taxon>Arthropoda</taxon>
        <taxon>Hexapoda</taxon>
        <taxon>Insecta</taxon>
        <taxon>Pterygota</taxon>
        <taxon>Neoptera</taxon>
        <taxon>Endopterygota</taxon>
        <taxon>Diptera</taxon>
        <taxon>Nematocera</taxon>
        <taxon>Culicoidea</taxon>
        <taxon>Culicidae</taxon>
        <taxon>Anophelinae</taxon>
        <taxon>Anopheles</taxon>
    </lineage>
</organism>
<accession>A0A2M4B6V2</accession>
<name>A0A2M4B6V2_9DIPT</name>
<evidence type="ECO:0000313" key="1">
    <source>
        <dbReference type="EMBL" id="MBW48756.1"/>
    </source>
</evidence>
<proteinExistence type="predicted"/>
<sequence length="79" mass="8583">MVPLLALTKGARALLLRCNGCSAAEEAAAAVVAAWPLLSCYTSLWDWGEEMRSNAHHHHHPLSSPPHTLGGSIRLFVRK</sequence>
<dbReference type="AlphaFoldDB" id="A0A2M4B6V2"/>
<dbReference type="EMBL" id="GGFK01015435">
    <property type="protein sequence ID" value="MBW48756.1"/>
    <property type="molecule type" value="Transcribed_RNA"/>
</dbReference>
<reference evidence="1" key="1">
    <citation type="submission" date="2018-01" db="EMBL/GenBank/DDBJ databases">
        <title>An insight into the sialome of Amazonian anophelines.</title>
        <authorList>
            <person name="Ribeiro J.M."/>
            <person name="Scarpassa V."/>
            <person name="Calvo E."/>
        </authorList>
    </citation>
    <scope>NUCLEOTIDE SEQUENCE</scope>
    <source>
        <tissue evidence="1">Salivary glands</tissue>
    </source>
</reference>
<protein>
    <submittedName>
        <fullName evidence="1">Putative secreted protein</fullName>
    </submittedName>
</protein>